<evidence type="ECO:0000256" key="1">
    <source>
        <dbReference type="ARBA" id="ARBA00004651"/>
    </source>
</evidence>
<evidence type="ECO:0000259" key="9">
    <source>
        <dbReference type="PROSITE" id="PS50850"/>
    </source>
</evidence>
<keyword evidence="11" id="KW-1185">Reference proteome</keyword>
<feature type="transmembrane region" description="Helical" evidence="8">
    <location>
        <begin position="68"/>
        <end position="88"/>
    </location>
</feature>
<dbReference type="SUPFAM" id="SSF103473">
    <property type="entry name" value="MFS general substrate transporter"/>
    <property type="match status" value="1"/>
</dbReference>
<evidence type="ECO:0000256" key="6">
    <source>
        <dbReference type="ARBA" id="ARBA00022989"/>
    </source>
</evidence>
<feature type="transmembrane region" description="Helical" evidence="8">
    <location>
        <begin position="316"/>
        <end position="333"/>
    </location>
</feature>
<gene>
    <name evidence="10" type="ORF">CUR86_15600</name>
</gene>
<evidence type="ECO:0000256" key="3">
    <source>
        <dbReference type="ARBA" id="ARBA00022475"/>
    </source>
</evidence>
<reference evidence="10" key="1">
    <citation type="journal article" date="2015" name="Antonie Van Leeuwenhoek">
        <title>Comparative 16S rRNA signatures and multilocus sequence analysis for the genus Salinicola and description of Salinicola acroporae sp. nov., isolated from coral Acropora digitifera.</title>
        <authorList>
            <person name="Lepcha R.T."/>
            <person name="Poddar A."/>
            <person name="Schumann P."/>
            <person name="Das S.K."/>
        </authorList>
    </citation>
    <scope>NUCLEOTIDE SEQUENCE</scope>
    <source>
        <strain evidence="10">S4-41</strain>
    </source>
</reference>
<keyword evidence="6 8" id="KW-1133">Transmembrane helix</keyword>
<sequence>MAHTPLSDNATGASASRPLSRDDVKTLSLSALGGALEFYDFIIFVYFATVIGQLFFPPDMPEWLRQTQTFGIFAAGYLVRPLGGIVMAHFGDLLGRKRMFTLSIFMMALPTLAIGCLPTYQAIGYLAPLLLVLLRMLQGAAVGGEVPGAWVFVTEHVQRRHVGLACGTLSAGLAAGILIGSLVSAAMKSHYSAGELAEGAWRIPFVIGGGFGLIAVYLRRWLRETPVFAEMRERRALAAELPVKAVLRDHLGGVLLAMAVSWILTAAIVVVMLMTPPLLAVQYAGLDASLANVVAILCLIVGCVVAGWCADRFGSGPTLIGWSVLLGASYWLMMSVVGQRPDQLMPLYALAGFAVGITGAIPAVAVKAFPAAVRFSGLSFSYNVAYAIFGGFTPIIVTTLMRWYPMSPAIYVAALSVMGILIGLFLLRTRAGRRLAIMPC</sequence>
<evidence type="ECO:0000256" key="7">
    <source>
        <dbReference type="ARBA" id="ARBA00023136"/>
    </source>
</evidence>
<reference evidence="10" key="2">
    <citation type="submission" date="2017-11" db="EMBL/GenBank/DDBJ databases">
        <authorList>
            <person name="Das S.K."/>
        </authorList>
    </citation>
    <scope>NUCLEOTIDE SEQUENCE</scope>
    <source>
        <strain evidence="10">S4-41</strain>
    </source>
</reference>
<organism evidence="10 11">
    <name type="scientific">Salinicola acroporae</name>
    <dbReference type="NCBI Taxonomy" id="1541440"/>
    <lineage>
        <taxon>Bacteria</taxon>
        <taxon>Pseudomonadati</taxon>
        <taxon>Pseudomonadota</taxon>
        <taxon>Gammaproteobacteria</taxon>
        <taxon>Oceanospirillales</taxon>
        <taxon>Halomonadaceae</taxon>
        <taxon>Salinicola</taxon>
    </lineage>
</organism>
<comment type="caution">
    <text evidence="10">The sequence shown here is derived from an EMBL/GenBank/DDBJ whole genome shotgun (WGS) entry which is preliminary data.</text>
</comment>
<feature type="transmembrane region" description="Helical" evidence="8">
    <location>
        <begin position="345"/>
        <end position="368"/>
    </location>
</feature>
<evidence type="ECO:0000256" key="4">
    <source>
        <dbReference type="ARBA" id="ARBA00022692"/>
    </source>
</evidence>
<feature type="transmembrane region" description="Helical" evidence="8">
    <location>
        <begin position="254"/>
        <end position="276"/>
    </location>
</feature>
<dbReference type="PANTHER" id="PTHR43528">
    <property type="entry name" value="ALPHA-KETOGLUTARATE PERMEASE"/>
    <property type="match status" value="1"/>
</dbReference>
<feature type="transmembrane region" description="Helical" evidence="8">
    <location>
        <begin position="100"/>
        <end position="123"/>
    </location>
</feature>
<evidence type="ECO:0000256" key="2">
    <source>
        <dbReference type="ARBA" id="ARBA00022448"/>
    </source>
</evidence>
<dbReference type="Pfam" id="PF07690">
    <property type="entry name" value="MFS_1"/>
    <property type="match status" value="1"/>
</dbReference>
<dbReference type="InterPro" id="IPR011701">
    <property type="entry name" value="MFS"/>
</dbReference>
<dbReference type="Proteomes" id="UP001162135">
    <property type="component" value="Unassembled WGS sequence"/>
</dbReference>
<feature type="transmembrane region" description="Helical" evidence="8">
    <location>
        <begin position="199"/>
        <end position="218"/>
    </location>
</feature>
<feature type="transmembrane region" description="Helical" evidence="8">
    <location>
        <begin position="380"/>
        <end position="403"/>
    </location>
</feature>
<keyword evidence="4 8" id="KW-0812">Transmembrane</keyword>
<protein>
    <submittedName>
        <fullName evidence="10">MFS transporter</fullName>
    </submittedName>
</protein>
<feature type="transmembrane region" description="Helical" evidence="8">
    <location>
        <begin position="409"/>
        <end position="427"/>
    </location>
</feature>
<evidence type="ECO:0000256" key="5">
    <source>
        <dbReference type="ARBA" id="ARBA00022847"/>
    </source>
</evidence>
<proteinExistence type="predicted"/>
<feature type="transmembrane region" description="Helical" evidence="8">
    <location>
        <begin position="38"/>
        <end position="56"/>
    </location>
</feature>
<keyword evidence="7 8" id="KW-0472">Membrane</keyword>
<comment type="subcellular location">
    <subcellularLocation>
        <location evidence="1">Cell membrane</location>
        <topology evidence="1">Multi-pass membrane protein</topology>
    </subcellularLocation>
</comment>
<dbReference type="Gene3D" id="1.20.1250.20">
    <property type="entry name" value="MFS general substrate transporter like domains"/>
    <property type="match status" value="2"/>
</dbReference>
<dbReference type="InterPro" id="IPR036259">
    <property type="entry name" value="MFS_trans_sf"/>
</dbReference>
<feature type="domain" description="Major facilitator superfamily (MFS) profile" evidence="9">
    <location>
        <begin position="26"/>
        <end position="431"/>
    </location>
</feature>
<feature type="transmembrane region" description="Helical" evidence="8">
    <location>
        <begin position="164"/>
        <end position="187"/>
    </location>
</feature>
<dbReference type="PROSITE" id="PS50850">
    <property type="entry name" value="MFS"/>
    <property type="match status" value="1"/>
</dbReference>
<keyword evidence="2" id="KW-0813">Transport</keyword>
<evidence type="ECO:0000313" key="11">
    <source>
        <dbReference type="Proteomes" id="UP001162135"/>
    </source>
</evidence>
<dbReference type="InterPro" id="IPR020846">
    <property type="entry name" value="MFS_dom"/>
</dbReference>
<name>A0ABT6I9E2_9GAMM</name>
<feature type="transmembrane region" description="Helical" evidence="8">
    <location>
        <begin position="288"/>
        <end position="309"/>
    </location>
</feature>
<evidence type="ECO:0000256" key="8">
    <source>
        <dbReference type="SAM" id="Phobius"/>
    </source>
</evidence>
<keyword evidence="5" id="KW-0769">Symport</keyword>
<accession>A0ABT6I9E2</accession>
<dbReference type="EMBL" id="PGFS01000001">
    <property type="protein sequence ID" value="MDH4573710.1"/>
    <property type="molecule type" value="Genomic_DNA"/>
</dbReference>
<keyword evidence="3" id="KW-1003">Cell membrane</keyword>
<dbReference type="PANTHER" id="PTHR43528:SF7">
    <property type="entry name" value="MFS TRANSPORTER"/>
    <property type="match status" value="1"/>
</dbReference>
<dbReference type="InterPro" id="IPR051084">
    <property type="entry name" value="H+-coupled_symporters"/>
</dbReference>
<dbReference type="RefSeq" id="WP_110714611.1">
    <property type="nucleotide sequence ID" value="NZ_PGFS01000001.1"/>
</dbReference>
<evidence type="ECO:0000313" key="10">
    <source>
        <dbReference type="EMBL" id="MDH4573710.1"/>
    </source>
</evidence>